<dbReference type="PANTHER" id="PTHR43323">
    <property type="entry name" value="3-HYDROXY-3-METHYLGLUTARYL COENZYME A SYNTHASE"/>
    <property type="match status" value="1"/>
</dbReference>
<accession>A0ABD3DJT9</accession>
<name>A0ABD3DJT9_9LAMI</name>
<dbReference type="Gene3D" id="3.40.47.10">
    <property type="match status" value="1"/>
</dbReference>
<dbReference type="InterPro" id="IPR013528">
    <property type="entry name" value="HMG_CoA_synth_N"/>
</dbReference>
<comment type="caution">
    <text evidence="4">The sequence shown here is derived from an EMBL/GenBank/DDBJ whole genome shotgun (WGS) entry which is preliminary data.</text>
</comment>
<keyword evidence="1" id="KW-0808">Transferase</keyword>
<feature type="domain" description="Hydroxymethylglutaryl-coenzyme A synthase N-terminal" evidence="2">
    <location>
        <begin position="2"/>
        <end position="40"/>
    </location>
</feature>
<reference evidence="4 5" key="1">
    <citation type="journal article" date="2024" name="IScience">
        <title>Strigolactones Initiate the Formation of Haustorium-like Structures in Castilleja.</title>
        <authorList>
            <person name="Buerger M."/>
            <person name="Peterson D."/>
            <person name="Chory J."/>
        </authorList>
    </citation>
    <scope>NUCLEOTIDE SEQUENCE</scope>
    <source>
        <strain evidence="4">Tecolote</strain>
        <tissue evidence="4">Flower</tissue>
    </source>
</reference>
<keyword evidence="5" id="KW-1185">Reference proteome</keyword>
<dbReference type="AlphaFoldDB" id="A0ABD3DJT9"/>
<dbReference type="PANTHER" id="PTHR43323:SF2">
    <property type="entry name" value="HYDROXYMETHYLGLUTARYL-COA SYNTHASE"/>
    <property type="match status" value="1"/>
</dbReference>
<dbReference type="EMBL" id="JAVIJP010000018">
    <property type="protein sequence ID" value="KAL3638709.1"/>
    <property type="molecule type" value="Genomic_DNA"/>
</dbReference>
<evidence type="ECO:0000313" key="5">
    <source>
        <dbReference type="Proteomes" id="UP001632038"/>
    </source>
</evidence>
<dbReference type="EMBL" id="JAVIJP010000016">
    <property type="protein sequence ID" value="KAL3642570.1"/>
    <property type="molecule type" value="Genomic_DNA"/>
</dbReference>
<reference evidence="4" key="2">
    <citation type="submission" date="2024-11" db="EMBL/GenBank/DDBJ databases">
        <authorList>
            <person name="Burger M."/>
            <person name="Chory J."/>
        </authorList>
    </citation>
    <scope>NUCLEOTIDE SEQUENCE</scope>
    <source>
        <strain evidence="4">Tecolote</strain>
        <tissue evidence="4">Flower</tissue>
    </source>
</reference>
<sequence>MAKNVVILAMEIYFPPTCILQEVLEAHDGASKGKYTISAGFPAPVEASPLKSTMTRFLNPSSLLL</sequence>
<evidence type="ECO:0000313" key="4">
    <source>
        <dbReference type="EMBL" id="KAL3642570.1"/>
    </source>
</evidence>
<protein>
    <recommendedName>
        <fullName evidence="2">Hydroxymethylglutaryl-coenzyme A synthase N-terminal domain-containing protein</fullName>
    </recommendedName>
</protein>
<dbReference type="GO" id="GO:0016740">
    <property type="term" value="F:transferase activity"/>
    <property type="evidence" value="ECO:0007669"/>
    <property type="project" value="UniProtKB-KW"/>
</dbReference>
<evidence type="ECO:0000256" key="1">
    <source>
        <dbReference type="ARBA" id="ARBA00022679"/>
    </source>
</evidence>
<dbReference type="Proteomes" id="UP001632038">
    <property type="component" value="Unassembled WGS sequence"/>
</dbReference>
<organism evidence="4 5">
    <name type="scientific">Castilleja foliolosa</name>
    <dbReference type="NCBI Taxonomy" id="1961234"/>
    <lineage>
        <taxon>Eukaryota</taxon>
        <taxon>Viridiplantae</taxon>
        <taxon>Streptophyta</taxon>
        <taxon>Embryophyta</taxon>
        <taxon>Tracheophyta</taxon>
        <taxon>Spermatophyta</taxon>
        <taxon>Magnoliopsida</taxon>
        <taxon>eudicotyledons</taxon>
        <taxon>Gunneridae</taxon>
        <taxon>Pentapetalae</taxon>
        <taxon>asterids</taxon>
        <taxon>lamiids</taxon>
        <taxon>Lamiales</taxon>
        <taxon>Orobanchaceae</taxon>
        <taxon>Pedicularideae</taxon>
        <taxon>Castillejinae</taxon>
        <taxon>Castilleja</taxon>
    </lineage>
</organism>
<dbReference type="InterPro" id="IPR016039">
    <property type="entry name" value="Thiolase-like"/>
</dbReference>
<proteinExistence type="predicted"/>
<dbReference type="Pfam" id="PF01154">
    <property type="entry name" value="HMG_CoA_synt_N"/>
    <property type="match status" value="1"/>
</dbReference>
<evidence type="ECO:0000259" key="2">
    <source>
        <dbReference type="Pfam" id="PF01154"/>
    </source>
</evidence>
<evidence type="ECO:0000313" key="3">
    <source>
        <dbReference type="EMBL" id="KAL3638709.1"/>
    </source>
</evidence>
<gene>
    <name evidence="4" type="ORF">CASFOL_013385</name>
    <name evidence="3" type="ORF">CASFOL_016616</name>
</gene>